<dbReference type="InterPro" id="IPR052343">
    <property type="entry name" value="Retrotransposon-Effector_Assoc"/>
</dbReference>
<sequence length="411" mass="47847">MEEIDKLCEVNGMTYIQKEKRDQLEKQLKIMMREDEIKWFQRSKEKEIIEGDNNTKYYNAKANGSKRKDSIEYLEQEEGVIHGQENLMVYITNFYKNLFSQPDSIQIRMQEGKLEVERLNYGVITLIPKCKQAVQIQKYRPICLLNMLEGKGFPHKWNDWIMSVIRGGKVSIKVNNQEGRFFPTHKGLRQGDPLSPIMFDIAADALAILMEKAQNSGLIKGLEENMIEGGLMENKDSFMNFCRWRLVEKVLTNDWIAMRFRRALIGSKAESWERLKEKCEGINLSEDKDVLCNLARLVWSVIKWTFAVNMMNNRNDLFDNWMRGFNKATKNLVAIGVSAVLWSIWKIRNNACFQDKFPNDPVEIKGDRAGKLENGARLLKQVAMEIYDVKHGWGLKTKRLKGWAGSFFISF</sequence>
<dbReference type="PANTHER" id="PTHR46890:SF41">
    <property type="entry name" value="RNA BINDING _ RNA-DIRECTED DNA POLYMERASE"/>
    <property type="match status" value="1"/>
</dbReference>
<dbReference type="STRING" id="4533.J3M899"/>
<dbReference type="HOGENOM" id="CLU_669717_0_0_1"/>
<proteinExistence type="predicted"/>
<reference evidence="1" key="1">
    <citation type="journal article" date="2013" name="Nat. Commun.">
        <title>Whole-genome sequencing of Oryza brachyantha reveals mechanisms underlying Oryza genome evolution.</title>
        <authorList>
            <person name="Chen J."/>
            <person name="Huang Q."/>
            <person name="Gao D."/>
            <person name="Wang J."/>
            <person name="Lang Y."/>
            <person name="Liu T."/>
            <person name="Li B."/>
            <person name="Bai Z."/>
            <person name="Luis Goicoechea J."/>
            <person name="Liang C."/>
            <person name="Chen C."/>
            <person name="Zhang W."/>
            <person name="Sun S."/>
            <person name="Liao Y."/>
            <person name="Zhang X."/>
            <person name="Yang L."/>
            <person name="Song C."/>
            <person name="Wang M."/>
            <person name="Shi J."/>
            <person name="Liu G."/>
            <person name="Liu J."/>
            <person name="Zhou H."/>
            <person name="Zhou W."/>
            <person name="Yu Q."/>
            <person name="An N."/>
            <person name="Chen Y."/>
            <person name="Cai Q."/>
            <person name="Wang B."/>
            <person name="Liu B."/>
            <person name="Min J."/>
            <person name="Huang Y."/>
            <person name="Wu H."/>
            <person name="Li Z."/>
            <person name="Zhang Y."/>
            <person name="Yin Y."/>
            <person name="Song W."/>
            <person name="Jiang J."/>
            <person name="Jackson S.A."/>
            <person name="Wing R.A."/>
            <person name="Wang J."/>
            <person name="Chen M."/>
        </authorList>
    </citation>
    <scope>NUCLEOTIDE SEQUENCE [LARGE SCALE GENOMIC DNA]</scope>
    <source>
        <strain evidence="1">cv. IRGC 101232</strain>
    </source>
</reference>
<keyword evidence="2" id="KW-1185">Reference proteome</keyword>
<accession>J3M899</accession>
<dbReference type="PANTHER" id="PTHR46890">
    <property type="entry name" value="NON-LTR RETROLELEMENT REVERSE TRANSCRIPTASE-LIKE PROTEIN-RELATED"/>
    <property type="match status" value="1"/>
</dbReference>
<dbReference type="EnsemblPlants" id="OB05G28230.1">
    <property type="protein sequence ID" value="OB05G28230.1"/>
    <property type="gene ID" value="OB05G28230"/>
</dbReference>
<evidence type="ECO:0000313" key="2">
    <source>
        <dbReference type="Proteomes" id="UP000006038"/>
    </source>
</evidence>
<evidence type="ECO:0000313" key="1">
    <source>
        <dbReference type="EnsemblPlants" id="OB05G28230.1"/>
    </source>
</evidence>
<dbReference type="eggNOG" id="KOG1075">
    <property type="taxonomic scope" value="Eukaryota"/>
</dbReference>
<dbReference type="AlphaFoldDB" id="J3M899"/>
<organism evidence="1">
    <name type="scientific">Oryza brachyantha</name>
    <name type="common">malo sina</name>
    <dbReference type="NCBI Taxonomy" id="4533"/>
    <lineage>
        <taxon>Eukaryota</taxon>
        <taxon>Viridiplantae</taxon>
        <taxon>Streptophyta</taxon>
        <taxon>Embryophyta</taxon>
        <taxon>Tracheophyta</taxon>
        <taxon>Spermatophyta</taxon>
        <taxon>Magnoliopsida</taxon>
        <taxon>Liliopsida</taxon>
        <taxon>Poales</taxon>
        <taxon>Poaceae</taxon>
        <taxon>BOP clade</taxon>
        <taxon>Oryzoideae</taxon>
        <taxon>Oryzeae</taxon>
        <taxon>Oryzinae</taxon>
        <taxon>Oryza</taxon>
    </lineage>
</organism>
<name>J3M899_ORYBR</name>
<protein>
    <submittedName>
        <fullName evidence="1">Uncharacterized protein</fullName>
    </submittedName>
</protein>
<dbReference type="Gramene" id="OB05G28230.1">
    <property type="protein sequence ID" value="OB05G28230.1"/>
    <property type="gene ID" value="OB05G28230"/>
</dbReference>
<dbReference type="Proteomes" id="UP000006038">
    <property type="component" value="Chromosome 5"/>
</dbReference>
<reference evidence="1" key="2">
    <citation type="submission" date="2013-04" db="UniProtKB">
        <authorList>
            <consortium name="EnsemblPlants"/>
        </authorList>
    </citation>
    <scope>IDENTIFICATION</scope>
</reference>